<keyword evidence="6" id="KW-0479">Metal-binding</keyword>
<evidence type="ECO:0000313" key="14">
    <source>
        <dbReference type="EMBL" id="RAV12941.1"/>
    </source>
</evidence>
<dbReference type="AlphaFoldDB" id="A0A329LYI0"/>
<feature type="transmembrane region" description="Helical" evidence="12">
    <location>
        <begin position="175"/>
        <end position="203"/>
    </location>
</feature>
<keyword evidence="11 12" id="KW-0472">Membrane</keyword>
<keyword evidence="8" id="KW-0862">Zinc</keyword>
<evidence type="ECO:0000256" key="8">
    <source>
        <dbReference type="ARBA" id="ARBA00022833"/>
    </source>
</evidence>
<keyword evidence="10" id="KW-0482">Metalloprotease</keyword>
<feature type="domain" description="Peptidase M50" evidence="13">
    <location>
        <begin position="61"/>
        <end position="134"/>
    </location>
</feature>
<proteinExistence type="inferred from homology"/>
<comment type="subcellular location">
    <subcellularLocation>
        <location evidence="2">Membrane</location>
        <topology evidence="2">Multi-pass membrane protein</topology>
    </subcellularLocation>
</comment>
<feature type="transmembrane region" description="Helical" evidence="12">
    <location>
        <begin position="12"/>
        <end position="31"/>
    </location>
</feature>
<feature type="transmembrane region" description="Helical" evidence="12">
    <location>
        <begin position="329"/>
        <end position="350"/>
    </location>
</feature>
<evidence type="ECO:0000313" key="15">
    <source>
        <dbReference type="Proteomes" id="UP000250369"/>
    </source>
</evidence>
<evidence type="ECO:0000259" key="13">
    <source>
        <dbReference type="Pfam" id="PF02163"/>
    </source>
</evidence>
<keyword evidence="7" id="KW-0378">Hydrolase</keyword>
<reference evidence="14 15" key="1">
    <citation type="journal article" date="2009" name="Int. J. Syst. Evol. Microbiol.">
        <title>Paenibacillus contaminans sp. nov., isolated from a contaminated laboratory plate.</title>
        <authorList>
            <person name="Chou J.H."/>
            <person name="Lee J.H."/>
            <person name="Lin M.C."/>
            <person name="Chang P.S."/>
            <person name="Arun A.B."/>
            <person name="Young C.C."/>
            <person name="Chen W.M."/>
        </authorList>
    </citation>
    <scope>NUCLEOTIDE SEQUENCE [LARGE SCALE GENOMIC DNA]</scope>
    <source>
        <strain evidence="14 15">CKOBP-6</strain>
    </source>
</reference>
<comment type="caution">
    <text evidence="14">The sequence shown here is derived from an EMBL/GenBank/DDBJ whole genome shotgun (WGS) entry which is preliminary data.</text>
</comment>
<keyword evidence="4 14" id="KW-0645">Protease</keyword>
<evidence type="ECO:0000256" key="10">
    <source>
        <dbReference type="ARBA" id="ARBA00023049"/>
    </source>
</evidence>
<evidence type="ECO:0000256" key="5">
    <source>
        <dbReference type="ARBA" id="ARBA00022692"/>
    </source>
</evidence>
<dbReference type="GO" id="GO:0006508">
    <property type="term" value="P:proteolysis"/>
    <property type="evidence" value="ECO:0007669"/>
    <property type="project" value="UniProtKB-KW"/>
</dbReference>
<comment type="similarity">
    <text evidence="3">Belongs to the peptidase M50B family.</text>
</comment>
<dbReference type="Pfam" id="PF02163">
    <property type="entry name" value="Peptidase_M50"/>
    <property type="match status" value="2"/>
</dbReference>
<feature type="transmembrane region" description="Helical" evidence="12">
    <location>
        <begin position="85"/>
        <end position="102"/>
    </location>
</feature>
<dbReference type="EMBL" id="QMFB01000031">
    <property type="protein sequence ID" value="RAV12941.1"/>
    <property type="molecule type" value="Genomic_DNA"/>
</dbReference>
<keyword evidence="5 12" id="KW-0812">Transmembrane</keyword>
<dbReference type="PANTHER" id="PTHR39188">
    <property type="entry name" value="MEMBRANE-ASSOCIATED ZINC METALLOPROTEASE M50B"/>
    <property type="match status" value="1"/>
</dbReference>
<feature type="transmembrane region" description="Helical" evidence="12">
    <location>
        <begin position="114"/>
        <end position="135"/>
    </location>
</feature>
<keyword evidence="15" id="KW-1185">Reference proteome</keyword>
<evidence type="ECO:0000256" key="9">
    <source>
        <dbReference type="ARBA" id="ARBA00022989"/>
    </source>
</evidence>
<accession>A0A329LYI0</accession>
<dbReference type="GO" id="GO:0046872">
    <property type="term" value="F:metal ion binding"/>
    <property type="evidence" value="ECO:0007669"/>
    <property type="project" value="UniProtKB-KW"/>
</dbReference>
<dbReference type="Proteomes" id="UP000250369">
    <property type="component" value="Unassembled WGS sequence"/>
</dbReference>
<keyword evidence="9 12" id="KW-1133">Transmembrane helix</keyword>
<dbReference type="OrthoDB" id="9781963at2"/>
<evidence type="ECO:0000256" key="4">
    <source>
        <dbReference type="ARBA" id="ARBA00022670"/>
    </source>
</evidence>
<comment type="cofactor">
    <cofactor evidence="1">
        <name>Zn(2+)</name>
        <dbReference type="ChEBI" id="CHEBI:29105"/>
    </cofactor>
</comment>
<dbReference type="GO" id="GO:0016020">
    <property type="term" value="C:membrane"/>
    <property type="evidence" value="ECO:0007669"/>
    <property type="project" value="UniProtKB-SubCell"/>
</dbReference>
<evidence type="ECO:0000256" key="1">
    <source>
        <dbReference type="ARBA" id="ARBA00001947"/>
    </source>
</evidence>
<gene>
    <name evidence="14" type="ORF">DQG23_33700</name>
</gene>
<feature type="transmembrane region" description="Helical" evidence="12">
    <location>
        <begin position="141"/>
        <end position="163"/>
    </location>
</feature>
<organism evidence="14 15">
    <name type="scientific">Paenibacillus contaminans</name>
    <dbReference type="NCBI Taxonomy" id="450362"/>
    <lineage>
        <taxon>Bacteria</taxon>
        <taxon>Bacillati</taxon>
        <taxon>Bacillota</taxon>
        <taxon>Bacilli</taxon>
        <taxon>Bacillales</taxon>
        <taxon>Paenibacillaceae</taxon>
        <taxon>Paenibacillus</taxon>
    </lineage>
</organism>
<name>A0A329LYI0_9BACL</name>
<evidence type="ECO:0000256" key="12">
    <source>
        <dbReference type="SAM" id="Phobius"/>
    </source>
</evidence>
<evidence type="ECO:0000256" key="3">
    <source>
        <dbReference type="ARBA" id="ARBA00007931"/>
    </source>
</evidence>
<sequence>MRKERNANKKKPLWVLGAIGAFFLTKIKTLLPLMKLGTVGGAVISMMVSVGAYALIAPLQLAIGFVLLILIHELGHVFAARQKGLPTSAPVFIPLIGAIVNMKRHPRDAETEAYIAMGGPVLGSIGALIALLIGWQWDIPLFMALAYIGVLLNLLNLLPIQPLDGGKIAIAVSRWLWLLGLVVGIVVIVWLKLYFLFVLWAWFAWDLYRKYIASRTGKKGHSTWASFEIPASQIEERGGFLPGTDHRRDLEFTTFSELNGKQKVVLYWEQIGFRGLVPLAEQGLITQAFVHRVDRRKKEGKLMLVIRVQVDYDSYENDAYYEVPVSSRWKFGCAYALLACLLLILMYVVADIGMPLTRR</sequence>
<dbReference type="PANTHER" id="PTHR39188:SF3">
    <property type="entry name" value="STAGE IV SPORULATION PROTEIN FB"/>
    <property type="match status" value="1"/>
</dbReference>
<dbReference type="InterPro" id="IPR008915">
    <property type="entry name" value="Peptidase_M50"/>
</dbReference>
<evidence type="ECO:0000256" key="7">
    <source>
        <dbReference type="ARBA" id="ARBA00022801"/>
    </source>
</evidence>
<dbReference type="GO" id="GO:0008237">
    <property type="term" value="F:metallopeptidase activity"/>
    <property type="evidence" value="ECO:0007669"/>
    <property type="project" value="UniProtKB-KW"/>
</dbReference>
<feature type="domain" description="Peptidase M50" evidence="13">
    <location>
        <begin position="141"/>
        <end position="173"/>
    </location>
</feature>
<evidence type="ECO:0000256" key="11">
    <source>
        <dbReference type="ARBA" id="ARBA00023136"/>
    </source>
</evidence>
<dbReference type="CDD" id="cd06160">
    <property type="entry name" value="S2P-M50_like_2"/>
    <property type="match status" value="1"/>
</dbReference>
<evidence type="ECO:0000256" key="2">
    <source>
        <dbReference type="ARBA" id="ARBA00004141"/>
    </source>
</evidence>
<evidence type="ECO:0000256" key="6">
    <source>
        <dbReference type="ARBA" id="ARBA00022723"/>
    </source>
</evidence>
<protein>
    <submittedName>
        <fullName evidence="14">Site-2 protease family protein</fullName>
    </submittedName>
</protein>